<evidence type="ECO:0000256" key="1">
    <source>
        <dbReference type="PROSITE-ProRule" id="PRU00371"/>
    </source>
</evidence>
<dbReference type="Pfam" id="PF02944">
    <property type="entry name" value="BESS"/>
    <property type="match status" value="1"/>
</dbReference>
<dbReference type="Proteomes" id="UP000735302">
    <property type="component" value="Unassembled WGS sequence"/>
</dbReference>
<feature type="region of interest" description="Disordered" evidence="2">
    <location>
        <begin position="157"/>
        <end position="181"/>
    </location>
</feature>
<keyword evidence="1" id="KW-0539">Nucleus</keyword>
<dbReference type="SMART" id="SM00595">
    <property type="entry name" value="MADF"/>
    <property type="match status" value="1"/>
</dbReference>
<dbReference type="PROSITE" id="PS51031">
    <property type="entry name" value="BESS"/>
    <property type="match status" value="1"/>
</dbReference>
<dbReference type="InterPro" id="IPR004210">
    <property type="entry name" value="BESS_motif"/>
</dbReference>
<dbReference type="InterPro" id="IPR006578">
    <property type="entry name" value="MADF-dom"/>
</dbReference>
<evidence type="ECO:0000259" key="3">
    <source>
        <dbReference type="PROSITE" id="PS51029"/>
    </source>
</evidence>
<dbReference type="PROSITE" id="PS51029">
    <property type="entry name" value="MADF"/>
    <property type="match status" value="1"/>
</dbReference>
<comment type="subcellular location">
    <subcellularLocation>
        <location evidence="1">Nucleus</location>
    </subcellularLocation>
</comment>
<proteinExistence type="predicted"/>
<protein>
    <recommendedName>
        <fullName evidence="7">MADF domain-containing protein</fullName>
    </recommendedName>
</protein>
<dbReference type="PANTHER" id="PTHR21505:SF8">
    <property type="entry name" value="DPT-YFP REPRESSOR BY OVEREXPRESSION, ISOFORM D-RELATED"/>
    <property type="match status" value="1"/>
</dbReference>
<feature type="compositionally biased region" description="Polar residues" evidence="2">
    <location>
        <begin position="158"/>
        <end position="181"/>
    </location>
</feature>
<name>A0AAV4C7T8_9GAST</name>
<sequence>MLFKSLLPHVKLIPPHKKLRFQRRIHAVVEEFAYLEQRPLDEEFCKMAQCEEEKKFLLELIDMYRSLPALWQIKSKEYSDRQKKDSAYETLLLKYREHYKEGTKDELKKKLTALRTKFRKELKKINDSQKSGAGTAEVYESSQWCFDALLFPVEQETPAPSTSTIQLSQRDTTQEVSDLSF</sequence>
<accession>A0AAV4C7T8</accession>
<dbReference type="Pfam" id="PF10545">
    <property type="entry name" value="MADF_DNA_bdg"/>
    <property type="match status" value="1"/>
</dbReference>
<evidence type="ECO:0000313" key="6">
    <source>
        <dbReference type="Proteomes" id="UP000735302"/>
    </source>
</evidence>
<reference evidence="5 6" key="1">
    <citation type="journal article" date="2021" name="Elife">
        <title>Chloroplast acquisition without the gene transfer in kleptoplastic sea slugs, Plakobranchus ocellatus.</title>
        <authorList>
            <person name="Maeda T."/>
            <person name="Takahashi S."/>
            <person name="Yoshida T."/>
            <person name="Shimamura S."/>
            <person name="Takaki Y."/>
            <person name="Nagai Y."/>
            <person name="Toyoda A."/>
            <person name="Suzuki Y."/>
            <person name="Arimoto A."/>
            <person name="Ishii H."/>
            <person name="Satoh N."/>
            <person name="Nishiyama T."/>
            <person name="Hasebe M."/>
            <person name="Maruyama T."/>
            <person name="Minagawa J."/>
            <person name="Obokata J."/>
            <person name="Shigenobu S."/>
        </authorList>
    </citation>
    <scope>NUCLEOTIDE SEQUENCE [LARGE SCALE GENOMIC DNA]</scope>
</reference>
<feature type="domain" description="MADF" evidence="3">
    <location>
        <begin position="59"/>
        <end position="157"/>
    </location>
</feature>
<evidence type="ECO:0000313" key="5">
    <source>
        <dbReference type="EMBL" id="GFO27442.1"/>
    </source>
</evidence>
<evidence type="ECO:0008006" key="7">
    <source>
        <dbReference type="Google" id="ProtNLM"/>
    </source>
</evidence>
<comment type="caution">
    <text evidence="5">The sequence shown here is derived from an EMBL/GenBank/DDBJ whole genome shotgun (WGS) entry which is preliminary data.</text>
</comment>
<dbReference type="GO" id="GO:0005634">
    <property type="term" value="C:nucleus"/>
    <property type="evidence" value="ECO:0007669"/>
    <property type="project" value="UniProtKB-SubCell"/>
</dbReference>
<dbReference type="AlphaFoldDB" id="A0AAV4C7T8"/>
<evidence type="ECO:0000259" key="4">
    <source>
        <dbReference type="PROSITE" id="PS51031"/>
    </source>
</evidence>
<feature type="domain" description="BESS" evidence="4">
    <location>
        <begin position="1"/>
        <end position="35"/>
    </location>
</feature>
<gene>
    <name evidence="5" type="ORF">PoB_005394700</name>
</gene>
<dbReference type="GO" id="GO:0003677">
    <property type="term" value="F:DNA binding"/>
    <property type="evidence" value="ECO:0007669"/>
    <property type="project" value="InterPro"/>
</dbReference>
<keyword evidence="6" id="KW-1185">Reference proteome</keyword>
<evidence type="ECO:0000256" key="2">
    <source>
        <dbReference type="SAM" id="MobiDB-lite"/>
    </source>
</evidence>
<organism evidence="5 6">
    <name type="scientific">Plakobranchus ocellatus</name>
    <dbReference type="NCBI Taxonomy" id="259542"/>
    <lineage>
        <taxon>Eukaryota</taxon>
        <taxon>Metazoa</taxon>
        <taxon>Spiralia</taxon>
        <taxon>Lophotrochozoa</taxon>
        <taxon>Mollusca</taxon>
        <taxon>Gastropoda</taxon>
        <taxon>Heterobranchia</taxon>
        <taxon>Euthyneura</taxon>
        <taxon>Panpulmonata</taxon>
        <taxon>Sacoglossa</taxon>
        <taxon>Placobranchoidea</taxon>
        <taxon>Plakobranchidae</taxon>
        <taxon>Plakobranchus</taxon>
    </lineage>
</organism>
<dbReference type="PANTHER" id="PTHR21505">
    <property type="entry name" value="MADF DOMAIN-CONTAINING PROTEIN-RELATED"/>
    <property type="match status" value="1"/>
</dbReference>
<dbReference type="EMBL" id="BLXT01005922">
    <property type="protein sequence ID" value="GFO27442.1"/>
    <property type="molecule type" value="Genomic_DNA"/>
</dbReference>